<accession>A0A0A9BWU4</accession>
<evidence type="ECO:0000256" key="1">
    <source>
        <dbReference type="SAM" id="MobiDB-lite"/>
    </source>
</evidence>
<reference evidence="2" key="2">
    <citation type="journal article" date="2015" name="Data Brief">
        <title>Shoot transcriptome of the giant reed, Arundo donax.</title>
        <authorList>
            <person name="Barrero R.A."/>
            <person name="Guerrero F.D."/>
            <person name="Moolhuijzen P."/>
            <person name="Goolsby J.A."/>
            <person name="Tidwell J."/>
            <person name="Bellgard S.E."/>
            <person name="Bellgard M.I."/>
        </authorList>
    </citation>
    <scope>NUCLEOTIDE SEQUENCE</scope>
    <source>
        <tissue evidence="2">Shoot tissue taken approximately 20 cm above the soil surface</tissue>
    </source>
</reference>
<dbReference type="EMBL" id="GBRH01229366">
    <property type="protein sequence ID" value="JAD68529.1"/>
    <property type="molecule type" value="Transcribed_RNA"/>
</dbReference>
<protein>
    <submittedName>
        <fullName evidence="2">Uncharacterized protein</fullName>
    </submittedName>
</protein>
<dbReference type="AlphaFoldDB" id="A0A0A9BWU4"/>
<proteinExistence type="predicted"/>
<feature type="region of interest" description="Disordered" evidence="1">
    <location>
        <begin position="1"/>
        <end position="20"/>
    </location>
</feature>
<sequence length="20" mass="2442">MEDQCENECRRDTSLRGSRR</sequence>
<organism evidence="2">
    <name type="scientific">Arundo donax</name>
    <name type="common">Giant reed</name>
    <name type="synonym">Donax arundinaceus</name>
    <dbReference type="NCBI Taxonomy" id="35708"/>
    <lineage>
        <taxon>Eukaryota</taxon>
        <taxon>Viridiplantae</taxon>
        <taxon>Streptophyta</taxon>
        <taxon>Embryophyta</taxon>
        <taxon>Tracheophyta</taxon>
        <taxon>Spermatophyta</taxon>
        <taxon>Magnoliopsida</taxon>
        <taxon>Liliopsida</taxon>
        <taxon>Poales</taxon>
        <taxon>Poaceae</taxon>
        <taxon>PACMAD clade</taxon>
        <taxon>Arundinoideae</taxon>
        <taxon>Arundineae</taxon>
        <taxon>Arundo</taxon>
    </lineage>
</organism>
<evidence type="ECO:0000313" key="2">
    <source>
        <dbReference type="EMBL" id="JAD68529.1"/>
    </source>
</evidence>
<name>A0A0A9BWU4_ARUDO</name>
<reference evidence="2" key="1">
    <citation type="submission" date="2014-09" db="EMBL/GenBank/DDBJ databases">
        <authorList>
            <person name="Magalhaes I.L.F."/>
            <person name="Oliveira U."/>
            <person name="Santos F.R."/>
            <person name="Vidigal T.H.D.A."/>
            <person name="Brescovit A.D."/>
            <person name="Santos A.J."/>
        </authorList>
    </citation>
    <scope>NUCLEOTIDE SEQUENCE</scope>
    <source>
        <tissue evidence="2">Shoot tissue taken approximately 20 cm above the soil surface</tissue>
    </source>
</reference>